<keyword evidence="2" id="KW-1185">Reference proteome</keyword>
<accession>A0ABD0U1T0</accession>
<organism evidence="1 2">
    <name type="scientific">Dendrobium thyrsiflorum</name>
    <name type="common">Pinecone-like raceme dendrobium</name>
    <name type="synonym">Orchid</name>
    <dbReference type="NCBI Taxonomy" id="117978"/>
    <lineage>
        <taxon>Eukaryota</taxon>
        <taxon>Viridiplantae</taxon>
        <taxon>Streptophyta</taxon>
        <taxon>Embryophyta</taxon>
        <taxon>Tracheophyta</taxon>
        <taxon>Spermatophyta</taxon>
        <taxon>Magnoliopsida</taxon>
        <taxon>Liliopsida</taxon>
        <taxon>Asparagales</taxon>
        <taxon>Orchidaceae</taxon>
        <taxon>Epidendroideae</taxon>
        <taxon>Malaxideae</taxon>
        <taxon>Dendrobiinae</taxon>
        <taxon>Dendrobium</taxon>
    </lineage>
</organism>
<sequence>MLVTKRVIQMSLFRCLLRIGRPPIRALLQHGGMGNRCVAYDEKGIFISISLRGNDCASFRQHDNWFDEDSLDSHLNTHSTSSLIVAWFINENVWSKNLLLEYIPHNLVDLTRKKKKTRKKKNGEYTCSLREKRPVTSFRTVVYKPWRLGVGATGKGFGEVGRGEVYRRERDFRSHEGGDEGGSGFRLGFANKRLREMGVAAPGVVRTTDKWREEN</sequence>
<comment type="caution">
    <text evidence="1">The sequence shown here is derived from an EMBL/GenBank/DDBJ whole genome shotgun (WGS) entry which is preliminary data.</text>
</comment>
<protein>
    <submittedName>
        <fullName evidence="1">Uncharacterized protein</fullName>
    </submittedName>
</protein>
<evidence type="ECO:0000313" key="2">
    <source>
        <dbReference type="Proteomes" id="UP001552299"/>
    </source>
</evidence>
<dbReference type="EMBL" id="JANQDX010000018">
    <property type="protein sequence ID" value="KAL0905847.1"/>
    <property type="molecule type" value="Genomic_DNA"/>
</dbReference>
<name>A0ABD0U1T0_DENTH</name>
<evidence type="ECO:0000313" key="1">
    <source>
        <dbReference type="EMBL" id="KAL0905847.1"/>
    </source>
</evidence>
<dbReference type="Proteomes" id="UP001552299">
    <property type="component" value="Unassembled WGS sequence"/>
</dbReference>
<dbReference type="AlphaFoldDB" id="A0ABD0U1T0"/>
<reference evidence="1 2" key="1">
    <citation type="journal article" date="2024" name="Plant Biotechnol. J.">
        <title>Dendrobium thyrsiflorum genome and its molecular insights into genes involved in important horticultural traits.</title>
        <authorList>
            <person name="Chen B."/>
            <person name="Wang J.Y."/>
            <person name="Zheng P.J."/>
            <person name="Li K.L."/>
            <person name="Liang Y.M."/>
            <person name="Chen X.F."/>
            <person name="Zhang C."/>
            <person name="Zhao X."/>
            <person name="He X."/>
            <person name="Zhang G.Q."/>
            <person name="Liu Z.J."/>
            <person name="Xu Q."/>
        </authorList>
    </citation>
    <scope>NUCLEOTIDE SEQUENCE [LARGE SCALE GENOMIC DNA]</scope>
    <source>
        <strain evidence="1">GZMU011</strain>
    </source>
</reference>
<proteinExistence type="predicted"/>
<gene>
    <name evidence="1" type="ORF">M5K25_024288</name>
</gene>